<accession>A0A7V0XFJ2</accession>
<organism evidence="1">
    <name type="scientific">candidate division WOR-3 bacterium</name>
    <dbReference type="NCBI Taxonomy" id="2052148"/>
    <lineage>
        <taxon>Bacteria</taxon>
        <taxon>Bacteria division WOR-3</taxon>
    </lineage>
</organism>
<proteinExistence type="predicted"/>
<dbReference type="Gene3D" id="3.20.20.140">
    <property type="entry name" value="Metal-dependent hydrolases"/>
    <property type="match status" value="1"/>
</dbReference>
<dbReference type="SUPFAM" id="SSF51556">
    <property type="entry name" value="Metallo-dependent hydrolases"/>
    <property type="match status" value="1"/>
</dbReference>
<dbReference type="PANTHER" id="PTHR10443">
    <property type="entry name" value="MICROSOMAL DIPEPTIDASE"/>
    <property type="match status" value="1"/>
</dbReference>
<gene>
    <name evidence="1" type="ORF">ENN51_06365</name>
</gene>
<name>A0A7V0XFJ2_UNCW3</name>
<protein>
    <submittedName>
        <fullName evidence="1">Membrane dipeptidase</fullName>
    </submittedName>
</protein>
<reference evidence="1" key="1">
    <citation type="journal article" date="2020" name="mSystems">
        <title>Genome- and Community-Level Interaction Insights into Carbon Utilization and Element Cycling Functions of Hydrothermarchaeota in Hydrothermal Sediment.</title>
        <authorList>
            <person name="Zhou Z."/>
            <person name="Liu Y."/>
            <person name="Xu W."/>
            <person name="Pan J."/>
            <person name="Luo Z.H."/>
            <person name="Li M."/>
        </authorList>
    </citation>
    <scope>NUCLEOTIDE SEQUENCE [LARGE SCALE GENOMIC DNA]</scope>
    <source>
        <strain evidence="1">SpSt-1182</strain>
    </source>
</reference>
<dbReference type="PANTHER" id="PTHR10443:SF12">
    <property type="entry name" value="DIPEPTIDASE"/>
    <property type="match status" value="1"/>
</dbReference>
<dbReference type="AlphaFoldDB" id="A0A7V0XFJ2"/>
<dbReference type="GO" id="GO:0006508">
    <property type="term" value="P:proteolysis"/>
    <property type="evidence" value="ECO:0007669"/>
    <property type="project" value="InterPro"/>
</dbReference>
<dbReference type="Proteomes" id="UP000885672">
    <property type="component" value="Unassembled WGS sequence"/>
</dbReference>
<feature type="non-terminal residue" evidence="1">
    <location>
        <position position="219"/>
    </location>
</feature>
<dbReference type="PROSITE" id="PS51365">
    <property type="entry name" value="RENAL_DIPEPTIDASE_2"/>
    <property type="match status" value="1"/>
</dbReference>
<dbReference type="EMBL" id="DSBX01000237">
    <property type="protein sequence ID" value="HDQ99889.1"/>
    <property type="molecule type" value="Genomic_DNA"/>
</dbReference>
<sequence length="219" mass="23702">MNGSPVLPPTVDLHCDSILFHLDRRRDLTVWSDEGHLDLPRMREGGLDAEVFAVFVHPATHAPGRRLLVARAGLAGLARLCEEAPGVVRALSPDELERGRAEGRLCAIPAVEGGHALDGDIGRLEELHALGARVLTLTWNNSNELGRSSMEPDGTGLTATGREAVRRLNALGMVADLSHAAPETFYDALEVSTVPVICSHSACRALRDFPRNLDDEQLR</sequence>
<dbReference type="InterPro" id="IPR008257">
    <property type="entry name" value="Pept_M19"/>
</dbReference>
<comment type="caution">
    <text evidence="1">The sequence shown here is derived from an EMBL/GenBank/DDBJ whole genome shotgun (WGS) entry which is preliminary data.</text>
</comment>
<dbReference type="Pfam" id="PF01244">
    <property type="entry name" value="Peptidase_M19"/>
    <property type="match status" value="1"/>
</dbReference>
<dbReference type="GO" id="GO:0070573">
    <property type="term" value="F:metallodipeptidase activity"/>
    <property type="evidence" value="ECO:0007669"/>
    <property type="project" value="InterPro"/>
</dbReference>
<dbReference type="InterPro" id="IPR032466">
    <property type="entry name" value="Metal_Hydrolase"/>
</dbReference>
<evidence type="ECO:0000313" key="1">
    <source>
        <dbReference type="EMBL" id="HDQ99889.1"/>
    </source>
</evidence>